<evidence type="ECO:0000256" key="1">
    <source>
        <dbReference type="SAM" id="MobiDB-lite"/>
    </source>
</evidence>
<organism evidence="2">
    <name type="scientific">bioreactor metagenome</name>
    <dbReference type="NCBI Taxonomy" id="1076179"/>
    <lineage>
        <taxon>unclassified sequences</taxon>
        <taxon>metagenomes</taxon>
        <taxon>ecological metagenomes</taxon>
    </lineage>
</organism>
<dbReference type="EMBL" id="VSSQ01016341">
    <property type="protein sequence ID" value="MPM57574.1"/>
    <property type="molecule type" value="Genomic_DNA"/>
</dbReference>
<feature type="compositionally biased region" description="Basic and acidic residues" evidence="1">
    <location>
        <begin position="78"/>
        <end position="96"/>
    </location>
</feature>
<reference evidence="2" key="1">
    <citation type="submission" date="2019-08" db="EMBL/GenBank/DDBJ databases">
        <authorList>
            <person name="Kucharzyk K."/>
            <person name="Murdoch R.W."/>
            <person name="Higgins S."/>
            <person name="Loffler F."/>
        </authorList>
    </citation>
    <scope>NUCLEOTIDE SEQUENCE</scope>
</reference>
<comment type="caution">
    <text evidence="2">The sequence shown here is derived from an EMBL/GenBank/DDBJ whole genome shotgun (WGS) entry which is preliminary data.</text>
</comment>
<dbReference type="AlphaFoldDB" id="A0A645B796"/>
<evidence type="ECO:0000313" key="2">
    <source>
        <dbReference type="EMBL" id="MPM57574.1"/>
    </source>
</evidence>
<proteinExistence type="predicted"/>
<protein>
    <submittedName>
        <fullName evidence="2">Uncharacterized protein</fullName>
    </submittedName>
</protein>
<feature type="region of interest" description="Disordered" evidence="1">
    <location>
        <begin position="77"/>
        <end position="102"/>
    </location>
</feature>
<accession>A0A645B796</accession>
<name>A0A645B796_9ZZZZ</name>
<sequence>MEEIALTVSCIIDGQSVQGNLYFTVEDGIIPKQACGIGLFGGYGSKECSALYQLPAEGVEGLVAVVAVLHLCKQGENQAEKDDHQGKDDREHRQVVGEEPASECSCSLRCVFTIHDEPV</sequence>
<gene>
    <name evidence="2" type="ORF">SDC9_104396</name>
</gene>